<dbReference type="Proteomes" id="UP000294847">
    <property type="component" value="Chromosome 5"/>
</dbReference>
<accession>A0A4P7NL75</accession>
<dbReference type="EMBL" id="CP034208">
    <property type="protein sequence ID" value="QBZ62905.1"/>
    <property type="molecule type" value="Genomic_DNA"/>
</dbReference>
<dbReference type="AlphaFoldDB" id="A0A4P7NL75"/>
<protein>
    <submittedName>
        <fullName evidence="1">Uncharacterized protein</fullName>
    </submittedName>
</protein>
<evidence type="ECO:0000313" key="2">
    <source>
        <dbReference type="Proteomes" id="UP000294847"/>
    </source>
</evidence>
<proteinExistence type="predicted"/>
<sequence length="182" mass="19802">MSVGWAVASTVAAANANLPSLSFLHNLATLLACCTACKVSVAWRRILCPWCSTTLDWFPVGPITHTPLPQDIFILSSTKLLARLALPISLVFECTPSSLGWAYTVHDGSRSTTLSLGRPQTPFKGVKSHPRVWVNSFATERLMDPQTSFENVERAVDRIHPPLLLGLGACPRLTGPSSFNYP</sequence>
<organism evidence="1 2">
    <name type="scientific">Pyricularia oryzae</name>
    <name type="common">Rice blast fungus</name>
    <name type="synonym">Magnaporthe oryzae</name>
    <dbReference type="NCBI Taxonomy" id="318829"/>
    <lineage>
        <taxon>Eukaryota</taxon>
        <taxon>Fungi</taxon>
        <taxon>Dikarya</taxon>
        <taxon>Ascomycota</taxon>
        <taxon>Pezizomycotina</taxon>
        <taxon>Sordariomycetes</taxon>
        <taxon>Sordariomycetidae</taxon>
        <taxon>Magnaporthales</taxon>
        <taxon>Pyriculariaceae</taxon>
        <taxon>Pyricularia</taxon>
    </lineage>
</organism>
<gene>
    <name evidence="1" type="ORF">PoMZ_11794</name>
</gene>
<name>A0A4P7NL75_PYROR</name>
<reference evidence="1 2" key="1">
    <citation type="journal article" date="2019" name="Mol. Biol. Evol.">
        <title>Blast fungal genomes show frequent chromosomal changes, gene gains and losses, and effector gene turnover.</title>
        <authorList>
            <person name="Gomez Luciano L.B."/>
            <person name="Jason Tsai I."/>
            <person name="Chuma I."/>
            <person name="Tosa Y."/>
            <person name="Chen Y.H."/>
            <person name="Li J.Y."/>
            <person name="Li M.Y."/>
            <person name="Jade Lu M.Y."/>
            <person name="Nakayashiki H."/>
            <person name="Li W.H."/>
        </authorList>
    </citation>
    <scope>NUCLEOTIDE SEQUENCE [LARGE SCALE GENOMIC DNA]</scope>
    <source>
        <strain evidence="1">MZ5-1-6</strain>
    </source>
</reference>
<evidence type="ECO:0000313" key="1">
    <source>
        <dbReference type="EMBL" id="QBZ62905.1"/>
    </source>
</evidence>